<dbReference type="PROSITE" id="PS50297">
    <property type="entry name" value="ANK_REP_REGION"/>
    <property type="match status" value="1"/>
</dbReference>
<dbReference type="Gene3D" id="1.25.40.20">
    <property type="entry name" value="Ankyrin repeat-containing domain"/>
    <property type="match status" value="1"/>
</dbReference>
<dbReference type="AlphaFoldDB" id="A0AAJ0BLD1"/>
<dbReference type="EMBL" id="MU839828">
    <property type="protein sequence ID" value="KAK1759303.1"/>
    <property type="molecule type" value="Genomic_DNA"/>
</dbReference>
<evidence type="ECO:0000256" key="1">
    <source>
        <dbReference type="PROSITE-ProRule" id="PRU00023"/>
    </source>
</evidence>
<dbReference type="Gene3D" id="1.20.5.340">
    <property type="match status" value="7"/>
</dbReference>
<protein>
    <recommendedName>
        <fullName evidence="2">Heterokaryon incompatibility domain-containing protein</fullName>
    </recommendedName>
</protein>
<dbReference type="InterPro" id="IPR052895">
    <property type="entry name" value="HetReg/Transcr_Mod"/>
</dbReference>
<dbReference type="Pfam" id="PF23397">
    <property type="entry name" value="DUF7104"/>
    <property type="match status" value="15"/>
</dbReference>
<feature type="repeat" description="ANK" evidence="1">
    <location>
        <begin position="1150"/>
        <end position="1182"/>
    </location>
</feature>
<sequence length="1212" mass="135008">MFRPVPTYTYSPLPDGFIRLLRLMPNSNEHAPIEVQLVDYHLVDSGRGTHLYEALSYVWGSPEKPQFVDTGRGYLAVTENLHAALLRLRDRSLHRIIWADAICINQDDTEERGHQVRSMAKIYARASRVIVWLEEPATSGGQLQREAFSDGDRALEVIGIAAGGQSKTFLDEVSQQSVLRLLQHSWFRRIWVLQEVAAARHILVMCNSIEIDGYAFCVGLNALNLTAGDPATRSRVRSAAYLIKGAVLRPKYAPSSPDRFSLHIHSLGELIDIYHNREATDPRDKVYALLGMSSAIPAGLDPDYNIPWKDLLRRLVRSLVGEQASVKTWDDDEIAVITSQVYVLGKVSSVPSDKAWNDSQDLNIILRDMTNRSERWTLQASAKSVQEGDVVCFLEGASQPTIIRPFEDYCAVITINIAPTTDQRPEGAAIDWQDRIRQATALPRTCLLVWDWQTRQVPEHVKTEWGRDLQTAARFEDIGLLLQDAERYEGARRNFRQAAQIYEKISGRDNFHSLRALGNLASTHRCEGGRRNIKKAEKLEAMADIVRRNGAYASLGKAIVRVARSFDGEVMAFLLDRRGSEREITDAVLEAAAGTIRNGEEVVRLLLDRLGGQIKVTEAVLEAAARNHSSGEKVIRRLLDQWGHQTTVSEEMVCIIARNFDGQVMELLFDRWGDQITVSEQVIEAAARNPDKGEEVIRVLLDQRGDQITVSEEVMGAAAGNCVNGEEIIRLLLDRLGDQITITEVVLKTAVRNPWCGKEVVQLLLDRRGNEITVAEEVIKAAARSKKVMELLLDERGDEITITEDVLKAAAGQYKGEEVMRLLLDRRGDEIAITEEVIKAAARCHKGGEVMKLLLDRRGDEITITDEVIKAAARWPNVMELLLDQWGDEITISEDVLKAAAGNYQGRQAMKLLLGRRGDEIVITEEVVKAAAGCLEGEKTIEFLLDERGGEITITEDVVKAAAASHSGKKVMELLLDRRGDQITITQEVVKAAATSHWGQQAMELLLDQRGDQITITEEVVKAAAGNELHGKNIMMLLLDRRGAATTASITEEAFKAAAACGQYRVLDLLSHHTGISIQDEWRQTAKLYNAAKSGNTRRVEELILAGAKPDMRSNRGETPLWVAAYKAHEAIVKLLARRPDVNVNSRSIIGQSPLFLPARLGKERIVSILLEAGADPNLMDKNGDTAITLARERGHERIVKMLERRTEHLLV</sequence>
<organism evidence="3 4">
    <name type="scientific">Echria macrotheca</name>
    <dbReference type="NCBI Taxonomy" id="438768"/>
    <lineage>
        <taxon>Eukaryota</taxon>
        <taxon>Fungi</taxon>
        <taxon>Dikarya</taxon>
        <taxon>Ascomycota</taxon>
        <taxon>Pezizomycotina</taxon>
        <taxon>Sordariomycetes</taxon>
        <taxon>Sordariomycetidae</taxon>
        <taxon>Sordariales</taxon>
        <taxon>Schizotheciaceae</taxon>
        <taxon>Echria</taxon>
    </lineage>
</organism>
<dbReference type="InterPro" id="IPR036770">
    <property type="entry name" value="Ankyrin_rpt-contain_sf"/>
</dbReference>
<dbReference type="Proteomes" id="UP001239445">
    <property type="component" value="Unassembled WGS sequence"/>
</dbReference>
<keyword evidence="1" id="KW-0040">ANK repeat</keyword>
<dbReference type="PANTHER" id="PTHR24148">
    <property type="entry name" value="ANKYRIN REPEAT DOMAIN-CONTAINING PROTEIN 39 HOMOLOG-RELATED"/>
    <property type="match status" value="1"/>
</dbReference>
<dbReference type="InterPro" id="IPR010730">
    <property type="entry name" value="HET"/>
</dbReference>
<accession>A0AAJ0BLD1</accession>
<dbReference type="PANTHER" id="PTHR24148:SF78">
    <property type="entry name" value="HETEROKARYON INCOMPATIBILITY DOMAIN-CONTAINING PROTEIN"/>
    <property type="match status" value="1"/>
</dbReference>
<dbReference type="Pfam" id="PF12796">
    <property type="entry name" value="Ank_2"/>
    <property type="match status" value="1"/>
</dbReference>
<evidence type="ECO:0000313" key="3">
    <source>
        <dbReference type="EMBL" id="KAK1759303.1"/>
    </source>
</evidence>
<gene>
    <name evidence="3" type="ORF">QBC47DRAFT_337161</name>
</gene>
<dbReference type="InterPro" id="IPR011990">
    <property type="entry name" value="TPR-like_helical_dom_sf"/>
</dbReference>
<dbReference type="InterPro" id="IPR002110">
    <property type="entry name" value="Ankyrin_rpt"/>
</dbReference>
<evidence type="ECO:0000259" key="2">
    <source>
        <dbReference type="Pfam" id="PF06985"/>
    </source>
</evidence>
<comment type="caution">
    <text evidence="3">The sequence shown here is derived from an EMBL/GenBank/DDBJ whole genome shotgun (WGS) entry which is preliminary data.</text>
</comment>
<dbReference type="InterPro" id="IPR055530">
    <property type="entry name" value="DUF7104"/>
</dbReference>
<dbReference type="SUPFAM" id="SSF48403">
    <property type="entry name" value="Ankyrin repeat"/>
    <property type="match status" value="1"/>
</dbReference>
<dbReference type="Pfam" id="PF06985">
    <property type="entry name" value="HET"/>
    <property type="match status" value="1"/>
</dbReference>
<name>A0AAJ0BLD1_9PEZI</name>
<feature type="domain" description="Heterokaryon incompatibility" evidence="2">
    <location>
        <begin position="52"/>
        <end position="195"/>
    </location>
</feature>
<dbReference type="Gene3D" id="1.25.40.10">
    <property type="entry name" value="Tetratricopeptide repeat domain"/>
    <property type="match status" value="1"/>
</dbReference>
<dbReference type="PROSITE" id="PS50088">
    <property type="entry name" value="ANK_REPEAT"/>
    <property type="match status" value="1"/>
</dbReference>
<reference evidence="3" key="1">
    <citation type="submission" date="2023-06" db="EMBL/GenBank/DDBJ databases">
        <title>Genome-scale phylogeny and comparative genomics of the fungal order Sordariales.</title>
        <authorList>
            <consortium name="Lawrence Berkeley National Laboratory"/>
            <person name="Hensen N."/>
            <person name="Bonometti L."/>
            <person name="Westerberg I."/>
            <person name="Brannstrom I.O."/>
            <person name="Guillou S."/>
            <person name="Cros-Aarteil S."/>
            <person name="Calhoun S."/>
            <person name="Haridas S."/>
            <person name="Kuo A."/>
            <person name="Mondo S."/>
            <person name="Pangilinan J."/>
            <person name="Riley R."/>
            <person name="Labutti K."/>
            <person name="Andreopoulos B."/>
            <person name="Lipzen A."/>
            <person name="Chen C."/>
            <person name="Yanf M."/>
            <person name="Daum C."/>
            <person name="Ng V."/>
            <person name="Clum A."/>
            <person name="Steindorff A."/>
            <person name="Ohm R."/>
            <person name="Martin F."/>
            <person name="Silar P."/>
            <person name="Natvig D."/>
            <person name="Lalanne C."/>
            <person name="Gautier V."/>
            <person name="Ament-Velasquez S.L."/>
            <person name="Kruys A."/>
            <person name="Hutchinson M.I."/>
            <person name="Powell A.J."/>
            <person name="Barry K."/>
            <person name="Miller A.N."/>
            <person name="Grigoriev I.V."/>
            <person name="Debuchy R."/>
            <person name="Gladieux P."/>
            <person name="Thoren M.H."/>
            <person name="Johannesson H."/>
        </authorList>
    </citation>
    <scope>NUCLEOTIDE SEQUENCE</scope>
    <source>
        <strain evidence="3">PSN4</strain>
    </source>
</reference>
<proteinExistence type="predicted"/>
<keyword evidence="4" id="KW-1185">Reference proteome</keyword>
<evidence type="ECO:0000313" key="4">
    <source>
        <dbReference type="Proteomes" id="UP001239445"/>
    </source>
</evidence>
<dbReference type="SMART" id="SM00248">
    <property type="entry name" value="ANK"/>
    <property type="match status" value="3"/>
</dbReference>